<dbReference type="InterPro" id="IPR036920">
    <property type="entry name" value="Ribosomal_uL16_sf"/>
</dbReference>
<dbReference type="InterPro" id="IPR001197">
    <property type="entry name" value="Ribosomal_uL16_euk_arch"/>
</dbReference>
<evidence type="ECO:0000256" key="1">
    <source>
        <dbReference type="ARBA" id="ARBA00008931"/>
    </source>
</evidence>
<dbReference type="SUPFAM" id="SSF54686">
    <property type="entry name" value="Ribosomal protein L16p/L10e"/>
    <property type="match status" value="1"/>
</dbReference>
<dbReference type="PANTHER" id="PTHR11726">
    <property type="entry name" value="60S RIBOSOMAL PROTEIN L10"/>
    <property type="match status" value="1"/>
</dbReference>
<reference evidence="4 5" key="1">
    <citation type="submission" date="2023-04" db="EMBL/GenBank/DDBJ databases">
        <title>Genome of Basidiobolus ranarum AG-B5.</title>
        <authorList>
            <person name="Stajich J.E."/>
            <person name="Carter-House D."/>
            <person name="Gryganskyi A."/>
        </authorList>
    </citation>
    <scope>NUCLEOTIDE SEQUENCE [LARGE SCALE GENOMIC DNA]</scope>
    <source>
        <strain evidence="4 5">AG-B5</strain>
    </source>
</reference>
<evidence type="ECO:0000313" key="4">
    <source>
        <dbReference type="EMBL" id="KAK9727900.1"/>
    </source>
</evidence>
<evidence type="ECO:0000256" key="2">
    <source>
        <dbReference type="ARBA" id="ARBA00022980"/>
    </source>
</evidence>
<dbReference type="Proteomes" id="UP001479436">
    <property type="component" value="Unassembled WGS sequence"/>
</dbReference>
<dbReference type="EMBL" id="JASJQH010006908">
    <property type="protein sequence ID" value="KAK9727900.1"/>
    <property type="molecule type" value="Genomic_DNA"/>
</dbReference>
<organism evidence="4 5">
    <name type="scientific">Basidiobolus ranarum</name>
    <dbReference type="NCBI Taxonomy" id="34480"/>
    <lineage>
        <taxon>Eukaryota</taxon>
        <taxon>Fungi</taxon>
        <taxon>Fungi incertae sedis</taxon>
        <taxon>Zoopagomycota</taxon>
        <taxon>Entomophthoromycotina</taxon>
        <taxon>Basidiobolomycetes</taxon>
        <taxon>Basidiobolales</taxon>
        <taxon>Basidiobolaceae</taxon>
        <taxon>Basidiobolus</taxon>
    </lineage>
</organism>
<protein>
    <submittedName>
        <fullName evidence="4">60S ribosomal protein L10</fullName>
    </submittedName>
</protein>
<comment type="caution">
    <text evidence="4">The sequence shown here is derived from an EMBL/GenBank/DDBJ whole genome shotgun (WGS) entry which is preliminary data.</text>
</comment>
<keyword evidence="5" id="KW-1185">Reference proteome</keyword>
<name>A0ABR2W9K9_9FUNG</name>
<evidence type="ECO:0000313" key="5">
    <source>
        <dbReference type="Proteomes" id="UP001479436"/>
    </source>
</evidence>
<sequence>MRGAFGKPQGTVARVNIGQIIFSIRTKDSNKAVVIEALRRAKYKFPGQQKLILAKKWGFTKLTREEYAIERQAGRLQPDGCYVKYITEHGPLDNFFKRASA</sequence>
<dbReference type="InterPro" id="IPR047873">
    <property type="entry name" value="Ribosomal_uL16"/>
</dbReference>
<dbReference type="Gene3D" id="3.30.60.300">
    <property type="match status" value="1"/>
</dbReference>
<proteinExistence type="inferred from homology"/>
<evidence type="ECO:0000256" key="3">
    <source>
        <dbReference type="ARBA" id="ARBA00023274"/>
    </source>
</evidence>
<dbReference type="GO" id="GO:0005840">
    <property type="term" value="C:ribosome"/>
    <property type="evidence" value="ECO:0007669"/>
    <property type="project" value="UniProtKB-KW"/>
</dbReference>
<dbReference type="Pfam" id="PF00252">
    <property type="entry name" value="Ribosomal_L16"/>
    <property type="match status" value="1"/>
</dbReference>
<keyword evidence="2 4" id="KW-0689">Ribosomal protein</keyword>
<dbReference type="Gene3D" id="3.90.1170.10">
    <property type="entry name" value="Ribosomal protein L10e/L16"/>
    <property type="match status" value="1"/>
</dbReference>
<accession>A0ABR2W9K9</accession>
<gene>
    <name evidence="4" type="primary">RPL10_1</name>
    <name evidence="4" type="ORF">K7432_001467</name>
</gene>
<dbReference type="InterPro" id="IPR016180">
    <property type="entry name" value="Ribosomal_uL16_dom"/>
</dbReference>
<comment type="similarity">
    <text evidence="1">Belongs to the universal ribosomal protein uL16 family.</text>
</comment>
<dbReference type="CDD" id="cd01433">
    <property type="entry name" value="Ribosomal_L16_L10e"/>
    <property type="match status" value="1"/>
</dbReference>
<keyword evidence="3" id="KW-0687">Ribonucleoprotein</keyword>